<dbReference type="Pfam" id="PF09261">
    <property type="entry name" value="Alpha-mann_mid"/>
    <property type="match status" value="1"/>
</dbReference>
<reference evidence="6 7" key="1">
    <citation type="submission" date="2018-03" db="EMBL/GenBank/DDBJ databases">
        <title>Genomic Encyclopedia of Archaeal and Bacterial Type Strains, Phase II (KMG-II): from individual species to whole genera.</title>
        <authorList>
            <person name="Goeker M."/>
        </authorList>
    </citation>
    <scope>NUCLEOTIDE SEQUENCE [LARGE SCALE GENOMIC DNA]</scope>
    <source>
        <strain evidence="6 7">DSM 44889</strain>
    </source>
</reference>
<dbReference type="InterPro" id="IPR054723">
    <property type="entry name" value="Ams1-like_N"/>
</dbReference>
<dbReference type="FunFam" id="1.20.1270.50:FF:000004">
    <property type="entry name" value="alpha-mannosidase 2C1 isoform X1"/>
    <property type="match status" value="1"/>
</dbReference>
<dbReference type="InterPro" id="IPR027291">
    <property type="entry name" value="Glyco_hydro_38_N_sf"/>
</dbReference>
<evidence type="ECO:0000256" key="1">
    <source>
        <dbReference type="ARBA" id="ARBA00009792"/>
    </source>
</evidence>
<dbReference type="SMART" id="SM00872">
    <property type="entry name" value="Alpha-mann_mid"/>
    <property type="match status" value="1"/>
</dbReference>
<dbReference type="Gene3D" id="3.20.110.10">
    <property type="entry name" value="Glycoside hydrolase 38, N terminal domain"/>
    <property type="match status" value="1"/>
</dbReference>
<dbReference type="GO" id="GO:0004559">
    <property type="term" value="F:alpha-mannosidase activity"/>
    <property type="evidence" value="ECO:0007669"/>
    <property type="project" value="InterPro"/>
</dbReference>
<dbReference type="Pfam" id="PF17677">
    <property type="entry name" value="Glyco_hydro38C2"/>
    <property type="match status" value="1"/>
</dbReference>
<dbReference type="PANTHER" id="PTHR46017">
    <property type="entry name" value="ALPHA-MANNOSIDASE 2C1"/>
    <property type="match status" value="1"/>
</dbReference>
<dbReference type="GO" id="GO:0009313">
    <property type="term" value="P:oligosaccharide catabolic process"/>
    <property type="evidence" value="ECO:0007669"/>
    <property type="project" value="TreeGrafter"/>
</dbReference>
<evidence type="ECO:0000259" key="5">
    <source>
        <dbReference type="SMART" id="SM00872"/>
    </source>
</evidence>
<dbReference type="InterPro" id="IPR011682">
    <property type="entry name" value="Glyco_hydro_38_C"/>
</dbReference>
<dbReference type="InterPro" id="IPR011013">
    <property type="entry name" value="Gal_mutarotase_sf_dom"/>
</dbReference>
<dbReference type="GO" id="GO:0006013">
    <property type="term" value="P:mannose metabolic process"/>
    <property type="evidence" value="ECO:0007669"/>
    <property type="project" value="InterPro"/>
</dbReference>
<sequence>MHDDSPLVEMRVERFVRERLVPALHRRRHPLTVTRWEAPGEPVPFAAASAQAFTPFEIGPAGTPYGKPWGTTWFRLTGEVPAGFGDDPGVRVEVDVDLGYLAIQPGFQCEATAYRPDGTVVKGLHPRNRYLPLAQVTTDAATTSKTTTTTASAVSVDVLLEASSNPDASGAEGGHDWYFQPTAVGSKETAGTDPVYRMRAADVVELDLDVYELTRDVWTLRGLLAQLPQATSRRASVLRALEDMVDAVDPEDVSGTAAAGRAALASALAAQADATAHRTVAVGHAHIDSAWLWPTRETARKCTRTFSNVLSLMEEDDDFTFACSSAQQYAWVRDAQPELFERIKKRVAEGRFVAVGGMWVESDTNLPGGEALARQFVAGKRFFAEELGVEPLDVWLPDSFGYTAAMPQIARLAGARWFLTQKPSWNETNRIPHHTFWWEGIDGSRIYTHFPPADNYNSEVSAEDLARAERQYAEKGRANTSLLLFGYGDGGGGPTREMVAATKRARSLEGSPRVELGDPHQFFRDAEAEYPQPPVWSGEMYLEFHRGTYTSQARTKRGNRRSEHLLREAELWATAAAVKSAEQGGTGAGYAYPYDELERIWHTVLLQQFHDILPGTSIAWVHREAEANYARIAVELESLIAEALAFLAGDGESVIAFNAAPHERAGAPALGMAPLSDRDHGKSATSGGQLSMITAGGIVLDNGLVRVVIDADGLLASVRDLTAEGGRAAGGGREVLPPGTRGGLLTLHRDTPTQWDAWDVDVHYQRHTTELTAAESVELVEDGSVAGSGAGTGAGARAAVRVVRSFGSSRVEQLITLEPGSSVVGFELDVDWHEKQKMLKLAFPVDVHADRAASEIQFGHVMRATHTNTSWDAARFETCAHRWVHVGEAGYGAAVVNDSTYGYDIGRATREDGGTTTTVRMSLLRAPVYPDPQADQGEHRLRAGLVVGAGIAEAVREGYRANLPVREVTGSAEAASAAPVVSVQALAGLVSGHEGVVVEAVKLAEDRSGDVIVRLYESLGGRASARVVAGFAHAGVTEVDLLERPVEAPRSLVESAEGQDADVHLRPFQIVTLRFSRSAR</sequence>
<comment type="similarity">
    <text evidence="1">Belongs to the glycosyl hydrolase 38 family.</text>
</comment>
<keyword evidence="4" id="KW-0326">Glycosidase</keyword>
<dbReference type="EMBL" id="QGDQ01000017">
    <property type="protein sequence ID" value="PWJ52815.1"/>
    <property type="molecule type" value="Genomic_DNA"/>
</dbReference>
<dbReference type="Proteomes" id="UP000245469">
    <property type="component" value="Unassembled WGS sequence"/>
</dbReference>
<dbReference type="InterPro" id="IPR011330">
    <property type="entry name" value="Glyco_hydro/deAcase_b/a-brl"/>
</dbReference>
<dbReference type="InterPro" id="IPR015341">
    <property type="entry name" value="Glyco_hydro_38_cen"/>
</dbReference>
<keyword evidence="2" id="KW-0479">Metal-binding</keyword>
<accession>A0A316A547</accession>
<dbReference type="InterPro" id="IPR028995">
    <property type="entry name" value="Glyco_hydro_57/38_cen_sf"/>
</dbReference>
<dbReference type="InterPro" id="IPR037094">
    <property type="entry name" value="Glyco_hydro_38_cen_sf"/>
</dbReference>
<dbReference type="OrthoDB" id="9772207at2"/>
<keyword evidence="7" id="KW-1185">Reference proteome</keyword>
<evidence type="ECO:0000256" key="3">
    <source>
        <dbReference type="ARBA" id="ARBA00022801"/>
    </source>
</evidence>
<organism evidence="6 7">
    <name type="scientific">Quadrisphaera granulorum</name>
    <dbReference type="NCBI Taxonomy" id="317664"/>
    <lineage>
        <taxon>Bacteria</taxon>
        <taxon>Bacillati</taxon>
        <taxon>Actinomycetota</taxon>
        <taxon>Actinomycetes</taxon>
        <taxon>Kineosporiales</taxon>
        <taxon>Kineosporiaceae</taxon>
        <taxon>Quadrisphaera</taxon>
    </lineage>
</organism>
<dbReference type="SUPFAM" id="SSF88688">
    <property type="entry name" value="Families 57/38 glycoside transferase middle domain"/>
    <property type="match status" value="1"/>
</dbReference>
<dbReference type="GO" id="GO:0030246">
    <property type="term" value="F:carbohydrate binding"/>
    <property type="evidence" value="ECO:0007669"/>
    <property type="project" value="InterPro"/>
</dbReference>
<dbReference type="PANTHER" id="PTHR46017:SF1">
    <property type="entry name" value="ALPHA-MANNOSIDASE 2C1"/>
    <property type="match status" value="1"/>
</dbReference>
<dbReference type="Pfam" id="PF22907">
    <property type="entry name" value="Ams1-like_1st"/>
    <property type="match status" value="1"/>
</dbReference>
<dbReference type="Pfam" id="PF07748">
    <property type="entry name" value="Glyco_hydro_38C"/>
    <property type="match status" value="1"/>
</dbReference>
<dbReference type="Gene3D" id="1.20.1270.50">
    <property type="entry name" value="Glycoside hydrolase family 38, central domain"/>
    <property type="match status" value="1"/>
</dbReference>
<evidence type="ECO:0000313" key="6">
    <source>
        <dbReference type="EMBL" id="PWJ52815.1"/>
    </source>
</evidence>
<dbReference type="AlphaFoldDB" id="A0A316A547"/>
<dbReference type="SUPFAM" id="SSF74650">
    <property type="entry name" value="Galactose mutarotase-like"/>
    <property type="match status" value="1"/>
</dbReference>
<evidence type="ECO:0000313" key="7">
    <source>
        <dbReference type="Proteomes" id="UP000245469"/>
    </source>
</evidence>
<dbReference type="SUPFAM" id="SSF88713">
    <property type="entry name" value="Glycoside hydrolase/deacetylase"/>
    <property type="match status" value="1"/>
</dbReference>
<evidence type="ECO:0000256" key="2">
    <source>
        <dbReference type="ARBA" id="ARBA00022723"/>
    </source>
</evidence>
<dbReference type="InterPro" id="IPR000602">
    <property type="entry name" value="Glyco_hydro_38_N"/>
</dbReference>
<evidence type="ECO:0000256" key="4">
    <source>
        <dbReference type="ARBA" id="ARBA00023295"/>
    </source>
</evidence>
<feature type="domain" description="Glycoside hydrolase family 38 central" evidence="5">
    <location>
        <begin position="543"/>
        <end position="629"/>
    </location>
</feature>
<proteinExistence type="inferred from homology"/>
<name>A0A316A547_9ACTN</name>
<dbReference type="Gene3D" id="2.70.98.30">
    <property type="entry name" value="Golgi alpha-mannosidase II, domain 4"/>
    <property type="match status" value="1"/>
</dbReference>
<dbReference type="Pfam" id="PF01074">
    <property type="entry name" value="Glyco_hydro_38N"/>
    <property type="match status" value="1"/>
</dbReference>
<protein>
    <submittedName>
        <fullName evidence="6">Alpha-mannosidase</fullName>
    </submittedName>
</protein>
<dbReference type="RefSeq" id="WP_109775077.1">
    <property type="nucleotide sequence ID" value="NZ_QGDQ01000017.1"/>
</dbReference>
<dbReference type="CDD" id="cd10789">
    <property type="entry name" value="GH38N_AMII_ER_cytosolic"/>
    <property type="match status" value="1"/>
</dbReference>
<gene>
    <name evidence="6" type="ORF">BXY45_11767</name>
</gene>
<dbReference type="InterPro" id="IPR041147">
    <property type="entry name" value="GH38_C"/>
</dbReference>
<dbReference type="Gene3D" id="2.60.40.2220">
    <property type="match status" value="1"/>
</dbReference>
<keyword evidence="3" id="KW-0378">Hydrolase</keyword>
<comment type="caution">
    <text evidence="6">The sequence shown here is derived from an EMBL/GenBank/DDBJ whole genome shotgun (WGS) entry which is preliminary data.</text>
</comment>
<dbReference type="GO" id="GO:0046872">
    <property type="term" value="F:metal ion binding"/>
    <property type="evidence" value="ECO:0007669"/>
    <property type="project" value="UniProtKB-KW"/>
</dbReference>
<dbReference type="FunFam" id="3.20.110.10:FF:000002">
    <property type="entry name" value="alpha-mannosidase 2C1 isoform X1"/>
    <property type="match status" value="1"/>
</dbReference>